<dbReference type="Proteomes" id="UP001596457">
    <property type="component" value="Unassembled WGS sequence"/>
</dbReference>
<reference evidence="2" key="1">
    <citation type="journal article" date="2019" name="Int. J. Syst. Evol. Microbiol.">
        <title>The Global Catalogue of Microorganisms (GCM) 10K type strain sequencing project: providing services to taxonomists for standard genome sequencing and annotation.</title>
        <authorList>
            <consortium name="The Broad Institute Genomics Platform"/>
            <consortium name="The Broad Institute Genome Sequencing Center for Infectious Disease"/>
            <person name="Wu L."/>
            <person name="Ma J."/>
        </authorList>
    </citation>
    <scope>NUCLEOTIDE SEQUENCE [LARGE SCALE GENOMIC DNA]</scope>
    <source>
        <strain evidence="2">CCUG 53903</strain>
    </source>
</reference>
<evidence type="ECO:0000313" key="1">
    <source>
        <dbReference type="EMBL" id="MFC7460783.1"/>
    </source>
</evidence>
<organism evidence="1 2">
    <name type="scientific">Hydrogenophaga defluvii</name>
    <dbReference type="NCBI Taxonomy" id="249410"/>
    <lineage>
        <taxon>Bacteria</taxon>
        <taxon>Pseudomonadati</taxon>
        <taxon>Pseudomonadota</taxon>
        <taxon>Betaproteobacteria</taxon>
        <taxon>Burkholderiales</taxon>
        <taxon>Comamonadaceae</taxon>
        <taxon>Hydrogenophaga</taxon>
    </lineage>
</organism>
<protein>
    <submittedName>
        <fullName evidence="1">Uncharacterized protein</fullName>
    </submittedName>
</protein>
<comment type="caution">
    <text evidence="1">The sequence shown here is derived from an EMBL/GenBank/DDBJ whole genome shotgun (WGS) entry which is preliminary data.</text>
</comment>
<dbReference type="RefSeq" id="WP_382200358.1">
    <property type="nucleotide sequence ID" value="NZ_JBHTBZ010000020.1"/>
</dbReference>
<accession>A0ABW2SC55</accession>
<gene>
    <name evidence="1" type="ORF">ACFQU0_10115</name>
</gene>
<proteinExistence type="predicted"/>
<name>A0ABW2SC55_9BURK</name>
<sequence length="74" mass="8568">MSLIQRQDGIVRVLENLYRRKWQNPGRRSRAVRKVAEFNTKRMVFAGYTPDEAKASFRQCVDMAVLNLNAEVPA</sequence>
<evidence type="ECO:0000313" key="2">
    <source>
        <dbReference type="Proteomes" id="UP001596457"/>
    </source>
</evidence>
<dbReference type="EMBL" id="JBHTBZ010000020">
    <property type="protein sequence ID" value="MFC7460783.1"/>
    <property type="molecule type" value="Genomic_DNA"/>
</dbReference>
<keyword evidence="2" id="KW-1185">Reference proteome</keyword>